<dbReference type="RefSeq" id="WP_264790308.1">
    <property type="nucleotide sequence ID" value="NZ_AP026867.1"/>
</dbReference>
<sequence>MQRFYFIGFLLFLTLHSSQAQTTSSTIFYAKDSSSIIKLNSYLKTVFVFSPPPNYQTPTELPITLSLKDAAITIPTLVEQSGDERAIVFGEFPSIVFNTKLKGHISFGKAMLTALDSAGTDSVITIATQTITDTNISGPLYLDFKNWNSLADEYWTEVEYYWLLGKQMTIQDSITKLTADNNRAAALLKASTKYLTATADQIELGEKELNKKYSQYSTTIESLKKINARIDETFEKSKAGKQLTPEEKKQIAYLTADGSKIKKELKQQPDGKSTLAVFERMSRAITQHKSAQKQYHDADTLLQKKTERLNLTVAEFERIQKRLSLLKRILKL</sequence>
<gene>
    <name evidence="2" type="ORF">AsAng_0059110</name>
</gene>
<reference evidence="2" key="1">
    <citation type="submission" date="2022-09" db="EMBL/GenBank/DDBJ databases">
        <title>Aureispira anguillicida sp. nov., isolated from Leptocephalus of Japanese eel Anguilla japonica.</title>
        <authorList>
            <person name="Yuasa K."/>
            <person name="Mekata T."/>
            <person name="Ikunari K."/>
        </authorList>
    </citation>
    <scope>NUCLEOTIDE SEQUENCE</scope>
    <source>
        <strain evidence="2">EL160426</strain>
    </source>
</reference>
<dbReference type="KEGG" id="aup:AsAng_0059110"/>
<evidence type="ECO:0000313" key="2">
    <source>
        <dbReference type="EMBL" id="BDS15127.1"/>
    </source>
</evidence>
<organism evidence="2 3">
    <name type="scientific">Aureispira anguillae</name>
    <dbReference type="NCBI Taxonomy" id="2864201"/>
    <lineage>
        <taxon>Bacteria</taxon>
        <taxon>Pseudomonadati</taxon>
        <taxon>Bacteroidota</taxon>
        <taxon>Saprospiria</taxon>
        <taxon>Saprospirales</taxon>
        <taxon>Saprospiraceae</taxon>
        <taxon>Aureispira</taxon>
    </lineage>
</organism>
<keyword evidence="3" id="KW-1185">Reference proteome</keyword>
<accession>A0A915YLI4</accession>
<name>A0A915YLI4_9BACT</name>
<feature type="signal peptide" evidence="1">
    <location>
        <begin position="1"/>
        <end position="20"/>
    </location>
</feature>
<keyword evidence="1" id="KW-0732">Signal</keyword>
<evidence type="ECO:0000256" key="1">
    <source>
        <dbReference type="SAM" id="SignalP"/>
    </source>
</evidence>
<feature type="chain" id="PRO_5037379212" evidence="1">
    <location>
        <begin position="21"/>
        <end position="332"/>
    </location>
</feature>
<proteinExistence type="predicted"/>
<dbReference type="AlphaFoldDB" id="A0A915YLI4"/>
<evidence type="ECO:0000313" key="3">
    <source>
        <dbReference type="Proteomes" id="UP001060919"/>
    </source>
</evidence>
<dbReference type="Proteomes" id="UP001060919">
    <property type="component" value="Chromosome"/>
</dbReference>
<protein>
    <submittedName>
        <fullName evidence="2">Uncharacterized protein</fullName>
    </submittedName>
</protein>
<dbReference type="EMBL" id="AP026867">
    <property type="protein sequence ID" value="BDS15127.1"/>
    <property type="molecule type" value="Genomic_DNA"/>
</dbReference>